<accession>A0A3P8M0R2</accession>
<dbReference type="AlphaFoldDB" id="A0A3P8M0R2"/>
<gene>
    <name evidence="1" type="ORF">NCTC13098_03506</name>
</gene>
<reference evidence="1 2" key="1">
    <citation type="submission" date="2018-12" db="EMBL/GenBank/DDBJ databases">
        <authorList>
            <consortium name="Pathogen Informatics"/>
        </authorList>
    </citation>
    <scope>NUCLEOTIDE SEQUENCE [LARGE SCALE GENOMIC DNA]</scope>
    <source>
        <strain evidence="1 2">NCTC13098</strain>
    </source>
</reference>
<dbReference type="Proteomes" id="UP000274346">
    <property type="component" value="Chromosome"/>
</dbReference>
<evidence type="ECO:0000313" key="1">
    <source>
        <dbReference type="EMBL" id="VDR27140.1"/>
    </source>
</evidence>
<name>A0A3P8M0R2_RAOTE</name>
<protein>
    <submittedName>
        <fullName evidence="1">Uncharacterized protein</fullName>
    </submittedName>
</protein>
<evidence type="ECO:0000313" key="2">
    <source>
        <dbReference type="Proteomes" id="UP000274346"/>
    </source>
</evidence>
<organism evidence="1 2">
    <name type="scientific">Raoultella terrigena</name>
    <name type="common">Klebsiella terrigena</name>
    <dbReference type="NCBI Taxonomy" id="577"/>
    <lineage>
        <taxon>Bacteria</taxon>
        <taxon>Pseudomonadati</taxon>
        <taxon>Pseudomonadota</taxon>
        <taxon>Gammaproteobacteria</taxon>
        <taxon>Enterobacterales</taxon>
        <taxon>Enterobacteriaceae</taxon>
        <taxon>Klebsiella/Raoultella group</taxon>
        <taxon>Raoultella</taxon>
    </lineage>
</organism>
<sequence length="30" mass="3668">MSHKYKGNIRAESTIYYNVLVFNMSFWLVR</sequence>
<dbReference type="KEGG" id="rtg:NCTC13098_03506"/>
<dbReference type="EMBL" id="LR131271">
    <property type="protein sequence ID" value="VDR27140.1"/>
    <property type="molecule type" value="Genomic_DNA"/>
</dbReference>
<proteinExistence type="predicted"/>